<keyword evidence="8" id="KW-1185">Reference proteome</keyword>
<dbReference type="InterPro" id="IPR032466">
    <property type="entry name" value="Metal_Hydrolase"/>
</dbReference>
<keyword evidence="2" id="KW-0479">Metal-binding</keyword>
<dbReference type="Pfam" id="PF01979">
    <property type="entry name" value="Amidohydro_1"/>
    <property type="match status" value="1"/>
</dbReference>
<dbReference type="EMBL" id="CP104064">
    <property type="protein sequence ID" value="WAH36025.1"/>
    <property type="molecule type" value="Genomic_DNA"/>
</dbReference>
<dbReference type="CDD" id="cd00854">
    <property type="entry name" value="NagA"/>
    <property type="match status" value="1"/>
</dbReference>
<keyword evidence="3 5" id="KW-0378">Hydrolase</keyword>
<dbReference type="SUPFAM" id="SSF51338">
    <property type="entry name" value="Composite domain of metallo-dependent hydrolases"/>
    <property type="match status" value="1"/>
</dbReference>
<dbReference type="PANTHER" id="PTHR11113:SF14">
    <property type="entry name" value="N-ACETYLGLUCOSAMINE-6-PHOSPHATE DEACETYLASE"/>
    <property type="match status" value="1"/>
</dbReference>
<name>A0ABY6YZT9_9BACL</name>
<dbReference type="EC" id="3.5.1.25" evidence="7"/>
<dbReference type="InterPro" id="IPR003764">
    <property type="entry name" value="GlcNAc_6-P_deAcase"/>
</dbReference>
<dbReference type="Proteomes" id="UP001164803">
    <property type="component" value="Chromosome"/>
</dbReference>
<evidence type="ECO:0000313" key="8">
    <source>
        <dbReference type="Proteomes" id="UP001164803"/>
    </source>
</evidence>
<dbReference type="NCBIfam" id="TIGR00221">
    <property type="entry name" value="nagA"/>
    <property type="match status" value="1"/>
</dbReference>
<dbReference type="GO" id="GO:0008448">
    <property type="term" value="F:N-acetylglucosamine-6-phosphate deacetylase activity"/>
    <property type="evidence" value="ECO:0007669"/>
    <property type="project" value="UniProtKB-EC"/>
</dbReference>
<evidence type="ECO:0000256" key="2">
    <source>
        <dbReference type="ARBA" id="ARBA00022723"/>
    </source>
</evidence>
<dbReference type="PANTHER" id="PTHR11113">
    <property type="entry name" value="N-ACETYLGLUCOSAMINE-6-PHOSPHATE DEACETYLASE"/>
    <property type="match status" value="1"/>
</dbReference>
<evidence type="ECO:0000256" key="5">
    <source>
        <dbReference type="PIRNR" id="PIRNR038994"/>
    </source>
</evidence>
<evidence type="ECO:0000313" key="7">
    <source>
        <dbReference type="EMBL" id="WAH36025.1"/>
    </source>
</evidence>
<evidence type="ECO:0000256" key="1">
    <source>
        <dbReference type="ARBA" id="ARBA00010716"/>
    </source>
</evidence>
<reference evidence="7" key="1">
    <citation type="submission" date="2022-08" db="EMBL/GenBank/DDBJ databases">
        <title>Alicyclobacillus dauci DSM2870, complete genome.</title>
        <authorList>
            <person name="Wang Q."/>
            <person name="Cai R."/>
            <person name="Wang Z."/>
        </authorList>
    </citation>
    <scope>NUCLEOTIDE SEQUENCE</scope>
    <source>
        <strain evidence="7">DSM 28700</strain>
    </source>
</reference>
<dbReference type="Gene3D" id="3.20.20.140">
    <property type="entry name" value="Metal-dependent hydrolases"/>
    <property type="match status" value="1"/>
</dbReference>
<evidence type="ECO:0000256" key="4">
    <source>
        <dbReference type="ARBA" id="ARBA00023277"/>
    </source>
</evidence>
<protein>
    <submittedName>
        <fullName evidence="7">N-acetylglucosamine-6-phosphate deacetylase</fullName>
        <ecNumber evidence="7">3.5.1.25</ecNumber>
    </submittedName>
</protein>
<dbReference type="RefSeq" id="WP_268043324.1">
    <property type="nucleotide sequence ID" value="NZ_CP104064.1"/>
</dbReference>
<dbReference type="InterPro" id="IPR006680">
    <property type="entry name" value="Amidohydro-rel"/>
</dbReference>
<proteinExistence type="inferred from homology"/>
<evidence type="ECO:0000259" key="6">
    <source>
        <dbReference type="Pfam" id="PF01979"/>
    </source>
</evidence>
<dbReference type="PIRSF" id="PIRSF038994">
    <property type="entry name" value="NagA"/>
    <property type="match status" value="1"/>
</dbReference>
<dbReference type="InterPro" id="IPR011059">
    <property type="entry name" value="Metal-dep_hydrolase_composite"/>
</dbReference>
<evidence type="ECO:0000256" key="3">
    <source>
        <dbReference type="ARBA" id="ARBA00022801"/>
    </source>
</evidence>
<feature type="domain" description="Amidohydrolase-related" evidence="6">
    <location>
        <begin position="46"/>
        <end position="372"/>
    </location>
</feature>
<comment type="similarity">
    <text evidence="1 5">Belongs to the metallo-dependent hydrolases superfamily. NagA family.</text>
</comment>
<keyword evidence="4 5" id="KW-0119">Carbohydrate metabolism</keyword>
<dbReference type="SUPFAM" id="SSF51556">
    <property type="entry name" value="Metallo-dependent hydrolases"/>
    <property type="match status" value="1"/>
</dbReference>
<sequence>MKTVVRGQLGLKEVDVCIEDGMIVDIGEATAPQLTGAATVATSGRLLPGYIDVHVHGGGGAEVMQGTEEAYEQICKTHAAHGTTGLLLTTITESDEAITKALRSYRRDRERDGAQVLGFHLEGPFICEARAGAQPKEHIQAPSVEKLRRWMAESGSAVRYMTLAPEVDGALEVVREARRLGIHVSAGHSTATYDQAMGAFTAGIDSVTHLYNAMSSLHHRDPGLLGAALTHPDIYAELIADRLHVHDAAMNIAFQMKGRHRLMLITDAVMAACMPEGTMYRVGREPVTVENGSVRLADGTLAGSTLTLDRAVQNLLHTGIIDEDDVEHITSLNQANLLGLPHGRMEVGAPANLIAVDSDWNVTHTFVQGRLVYRR</sequence>
<accession>A0ABY6YZT9</accession>
<dbReference type="Gene3D" id="2.30.40.10">
    <property type="entry name" value="Urease, subunit C, domain 1"/>
    <property type="match status" value="1"/>
</dbReference>
<gene>
    <name evidence="7" type="primary">nagA</name>
    <name evidence="7" type="ORF">NZD86_17440</name>
</gene>
<organism evidence="7 8">
    <name type="scientific">Alicyclobacillus dauci</name>
    <dbReference type="NCBI Taxonomy" id="1475485"/>
    <lineage>
        <taxon>Bacteria</taxon>
        <taxon>Bacillati</taxon>
        <taxon>Bacillota</taxon>
        <taxon>Bacilli</taxon>
        <taxon>Bacillales</taxon>
        <taxon>Alicyclobacillaceae</taxon>
        <taxon>Alicyclobacillus</taxon>
    </lineage>
</organism>